<dbReference type="Proteomes" id="UP000070533">
    <property type="component" value="Unassembled WGS sequence"/>
</dbReference>
<feature type="transmembrane region" description="Helical" evidence="1">
    <location>
        <begin position="114"/>
        <end position="135"/>
    </location>
</feature>
<protein>
    <submittedName>
        <fullName evidence="2">Uncharacterized protein</fullName>
    </submittedName>
</protein>
<feature type="transmembrane region" description="Helical" evidence="1">
    <location>
        <begin position="88"/>
        <end position="108"/>
    </location>
</feature>
<proteinExistence type="predicted"/>
<keyword evidence="1" id="KW-0812">Transmembrane</keyword>
<reference evidence="3" key="1">
    <citation type="submission" date="2016-01" db="EMBL/GenBank/DDBJ databases">
        <authorList>
            <person name="Mitreva M."/>
            <person name="Pepin K.H."/>
            <person name="Mihindukulasuriya K.A."/>
            <person name="Fulton R."/>
            <person name="Fronick C."/>
            <person name="O'Laughlin M."/>
            <person name="Miner T."/>
            <person name="Herter B."/>
            <person name="Rosa B.A."/>
            <person name="Cordes M."/>
            <person name="Tomlinson C."/>
            <person name="Wollam A."/>
            <person name="Palsikar V.B."/>
            <person name="Mardis E.R."/>
            <person name="Wilson R.K."/>
        </authorList>
    </citation>
    <scope>NUCLEOTIDE SEQUENCE [LARGE SCALE GENOMIC DNA]</scope>
    <source>
        <strain evidence="3">MJR7716</strain>
    </source>
</reference>
<feature type="transmembrane region" description="Helical" evidence="1">
    <location>
        <begin position="34"/>
        <end position="52"/>
    </location>
</feature>
<evidence type="ECO:0000256" key="1">
    <source>
        <dbReference type="SAM" id="Phobius"/>
    </source>
</evidence>
<feature type="transmembrane region" description="Helical" evidence="1">
    <location>
        <begin position="6"/>
        <end position="27"/>
    </location>
</feature>
<feature type="transmembrane region" description="Helical" evidence="1">
    <location>
        <begin position="58"/>
        <end position="76"/>
    </location>
</feature>
<keyword evidence="3" id="KW-1185">Reference proteome</keyword>
<dbReference type="PATRIC" id="fig|28128.5.peg.2562"/>
<accession>A0A133PVN5</accession>
<organism evidence="2 3">
    <name type="scientific">Prevotella corporis</name>
    <dbReference type="NCBI Taxonomy" id="28128"/>
    <lineage>
        <taxon>Bacteria</taxon>
        <taxon>Pseudomonadati</taxon>
        <taxon>Bacteroidota</taxon>
        <taxon>Bacteroidia</taxon>
        <taxon>Bacteroidales</taxon>
        <taxon>Prevotellaceae</taxon>
        <taxon>Prevotella</taxon>
    </lineage>
</organism>
<dbReference type="AlphaFoldDB" id="A0A133PVN5"/>
<evidence type="ECO:0000313" key="2">
    <source>
        <dbReference type="EMBL" id="KXA33423.1"/>
    </source>
</evidence>
<gene>
    <name evidence="2" type="ORF">HMPREF3226_02493</name>
</gene>
<comment type="caution">
    <text evidence="2">The sequence shown here is derived from an EMBL/GenBank/DDBJ whole genome shotgun (WGS) entry which is preliminary data.</text>
</comment>
<evidence type="ECO:0000313" key="3">
    <source>
        <dbReference type="Proteomes" id="UP000070533"/>
    </source>
</evidence>
<sequence length="136" mass="15634">MNKTNFFAALKAFAITLSYLLLMFFSAKLVETSHILHILDSIFLLLLTWYLLKRYHSETVACSTILLGILVARYIGDINWLLFGFKSSWNILWLDLIDLVAIVGGLVCYLKNKWYVWCLSVALAVGCQIFFCMTIH</sequence>
<name>A0A133PVN5_9BACT</name>
<dbReference type="STRING" id="28128.HMPREF3226_02493"/>
<dbReference type="EMBL" id="LRQG01000222">
    <property type="protein sequence ID" value="KXA33423.1"/>
    <property type="molecule type" value="Genomic_DNA"/>
</dbReference>
<keyword evidence="1" id="KW-0472">Membrane</keyword>
<keyword evidence="1" id="KW-1133">Transmembrane helix</keyword>